<proteinExistence type="predicted"/>
<reference evidence="1 2" key="1">
    <citation type="submission" date="2021-04" db="EMBL/GenBank/DDBJ databases">
        <authorList>
            <person name="Shkoporov A.N."/>
            <person name="Stockdale S.R."/>
            <person name="Guerin E."/>
            <person name="Ross R.P."/>
            <person name="Hill C."/>
        </authorList>
    </citation>
    <scope>NUCLEOTIDE SEQUENCE [LARGE SCALE GENOMIC DNA]</scope>
    <source>
        <strain evidence="2">cr61_1</strain>
    </source>
</reference>
<keyword evidence="2" id="KW-1185">Reference proteome</keyword>
<dbReference type="RefSeq" id="YP_010509498.1">
    <property type="nucleotide sequence ID" value="NC_067209.1"/>
</dbReference>
<evidence type="ECO:0000313" key="1">
    <source>
        <dbReference type="EMBL" id="QWM90558.1"/>
    </source>
</evidence>
<accession>A0AAE7RZ27</accession>
<evidence type="ECO:0000313" key="2">
    <source>
        <dbReference type="Proteomes" id="UP000827408"/>
    </source>
</evidence>
<dbReference type="Proteomes" id="UP000827408">
    <property type="component" value="Segment"/>
</dbReference>
<gene>
    <name evidence="1" type="primary">gp_67486</name>
</gene>
<dbReference type="KEGG" id="vg:75686978"/>
<name>A0AAE7RZ27_9CAUD</name>
<dbReference type="GeneID" id="75686978"/>
<organism evidence="1 2">
    <name type="scientific">uncultured phage cr61_1</name>
    <dbReference type="NCBI Taxonomy" id="2986417"/>
    <lineage>
        <taxon>Viruses</taxon>
        <taxon>Duplodnaviria</taxon>
        <taxon>Heunggongvirae</taxon>
        <taxon>Uroviricota</taxon>
        <taxon>Caudoviricetes</taxon>
        <taxon>Crassvirales</taxon>
        <taxon>Suoliviridae</taxon>
        <taxon>Oafivirinae</taxon>
        <taxon>Bohxovirus</taxon>
        <taxon>Bohxovirus oralis</taxon>
    </lineage>
</organism>
<dbReference type="EMBL" id="MZ130491">
    <property type="protein sequence ID" value="QWM90558.1"/>
    <property type="molecule type" value="Genomic_DNA"/>
</dbReference>
<sequence length="172" mass="19341">MFDIQGGKIKLSTLDLAIPPFKEYYNNAEDKSLALKEIEYIIWLYKWNSPYEAYPEKERESVVGKDMFNNDKYKPTAEMKILAKRFQEFQLTPGTRLLSSSLSAAEGLIETLNLYSEGSMDIDTALKITRILKDVSGVVKSLDIAMKQAKAEQLESGKVKGGGVIGLYETVK</sequence>
<protein>
    <submittedName>
        <fullName evidence="1">Uncharacterized protein</fullName>
    </submittedName>
</protein>